<dbReference type="InterPro" id="IPR036318">
    <property type="entry name" value="FAD-bd_PCMH-like_sf"/>
</dbReference>
<keyword evidence="3" id="KW-0274">FAD</keyword>
<dbReference type="PROSITE" id="PS51387">
    <property type="entry name" value="FAD_PCMH"/>
    <property type="match status" value="1"/>
</dbReference>
<dbReference type="PANTHER" id="PTHR42973:SF22">
    <property type="entry name" value="FAD-BINDING PCMH-TYPE DOMAIN-CONTAINING PROTEIN-RELATED"/>
    <property type="match status" value="1"/>
</dbReference>
<feature type="domain" description="FAD-binding PCMH-type" evidence="5">
    <location>
        <begin position="43"/>
        <end position="261"/>
    </location>
</feature>
<evidence type="ECO:0000256" key="1">
    <source>
        <dbReference type="ARBA" id="ARBA00005466"/>
    </source>
</evidence>
<dbReference type="Gene3D" id="3.30.465.10">
    <property type="match status" value="2"/>
</dbReference>
<evidence type="ECO:0000256" key="3">
    <source>
        <dbReference type="ARBA" id="ARBA00022827"/>
    </source>
</evidence>
<proteinExistence type="inferred from homology"/>
<dbReference type="InterPro" id="IPR050416">
    <property type="entry name" value="FAD-linked_Oxidoreductase"/>
</dbReference>
<keyword evidence="7" id="KW-1185">Reference proteome</keyword>
<dbReference type="Pfam" id="PF01565">
    <property type="entry name" value="FAD_binding_4"/>
    <property type="match status" value="1"/>
</dbReference>
<protein>
    <submittedName>
        <fullName evidence="6">Oxidoreductase- FAD-binding</fullName>
    </submittedName>
</protein>
<comment type="similarity">
    <text evidence="1">Belongs to the oxygen-dependent FAD-linked oxidoreductase family.</text>
</comment>
<accession>A0ABR1UWK1</accession>
<organism evidence="6 7">
    <name type="scientific">Apiospora saccharicola</name>
    <dbReference type="NCBI Taxonomy" id="335842"/>
    <lineage>
        <taxon>Eukaryota</taxon>
        <taxon>Fungi</taxon>
        <taxon>Dikarya</taxon>
        <taxon>Ascomycota</taxon>
        <taxon>Pezizomycotina</taxon>
        <taxon>Sordariomycetes</taxon>
        <taxon>Xylariomycetidae</taxon>
        <taxon>Amphisphaeriales</taxon>
        <taxon>Apiosporaceae</taxon>
        <taxon>Apiospora</taxon>
    </lineage>
</organism>
<evidence type="ECO:0000259" key="5">
    <source>
        <dbReference type="PROSITE" id="PS51387"/>
    </source>
</evidence>
<keyword evidence="4" id="KW-0560">Oxidoreductase</keyword>
<evidence type="ECO:0000256" key="2">
    <source>
        <dbReference type="ARBA" id="ARBA00022630"/>
    </source>
</evidence>
<dbReference type="EMBL" id="JAQQWM010000005">
    <property type="protein sequence ID" value="KAK8063302.1"/>
    <property type="molecule type" value="Genomic_DNA"/>
</dbReference>
<dbReference type="InterPro" id="IPR016169">
    <property type="entry name" value="FAD-bd_PCMH_sub2"/>
</dbReference>
<dbReference type="SUPFAM" id="SSF56176">
    <property type="entry name" value="FAD-binding/transporter-associated domain-like"/>
    <property type="match status" value="1"/>
</dbReference>
<dbReference type="InterPro" id="IPR006094">
    <property type="entry name" value="Oxid_FAD_bind_N"/>
</dbReference>
<dbReference type="Proteomes" id="UP001446871">
    <property type="component" value="Unassembled WGS sequence"/>
</dbReference>
<sequence length="482" mass="51990">MTDSNVNSQCQALISLLGTNKVFLPDSAGYNAQLSTYFNPQAAAVQPACFVVPQNAEEVAAVIKSVTPVPADGGELVPFAIRGGGHEWFAGANSEPGGVTIDLRGLHAIALSEDKSHVTVGAGATWDAVYAQLDPLGLSVVGGQIAGVGVTRFEVVLADGSQVVASEDNENADLWWGLRGGSNNLGVVTSMTYRTFEQEGLIWSTLAVHPITEKDNQARVFSRLMDAEHYDVNAYFLTGWNFLGEHKMSVGTSQMVYTRPPDGDGDGEAVIPAFYRPAWDEIAQIEPNMGIPPGVATMSALAHRAVMYRPPQKSRYMSATATFIPTEAMLRGVYDAFHASIEKVADVKGVHWGVCMEPIPPALYNNQTHGGGGAHANALGLGTRTQKTLATFVLSPAWADAADDETVYDAARWLVAEVERIAKELGVYDPFLYLNYAAPWQEVIRSYGEESVKKLQELRKRVDPGQVFTNQVKGGFKIPPSE</sequence>
<comment type="caution">
    <text evidence="6">The sequence shown here is derived from an EMBL/GenBank/DDBJ whole genome shotgun (WGS) entry which is preliminary data.</text>
</comment>
<dbReference type="InterPro" id="IPR016166">
    <property type="entry name" value="FAD-bd_PCMH"/>
</dbReference>
<evidence type="ECO:0000313" key="6">
    <source>
        <dbReference type="EMBL" id="KAK8063302.1"/>
    </source>
</evidence>
<evidence type="ECO:0000256" key="4">
    <source>
        <dbReference type="ARBA" id="ARBA00023002"/>
    </source>
</evidence>
<dbReference type="PANTHER" id="PTHR42973">
    <property type="entry name" value="BINDING OXIDOREDUCTASE, PUTATIVE (AFU_ORTHOLOGUE AFUA_1G17690)-RELATED"/>
    <property type="match status" value="1"/>
</dbReference>
<gene>
    <name evidence="6" type="ORF">PG996_007954</name>
</gene>
<evidence type="ECO:0000313" key="7">
    <source>
        <dbReference type="Proteomes" id="UP001446871"/>
    </source>
</evidence>
<keyword evidence="2" id="KW-0285">Flavoprotein</keyword>
<name>A0ABR1UWK1_9PEZI</name>
<dbReference type="Gene3D" id="3.40.462.20">
    <property type="match status" value="1"/>
</dbReference>
<reference evidence="6 7" key="1">
    <citation type="submission" date="2023-01" db="EMBL/GenBank/DDBJ databases">
        <title>Analysis of 21 Apiospora genomes using comparative genomics revels a genus with tremendous synthesis potential of carbohydrate active enzymes and secondary metabolites.</title>
        <authorList>
            <person name="Sorensen T."/>
        </authorList>
    </citation>
    <scope>NUCLEOTIDE SEQUENCE [LARGE SCALE GENOMIC DNA]</scope>
    <source>
        <strain evidence="6 7">CBS 83171</strain>
    </source>
</reference>